<dbReference type="InterPro" id="IPR008758">
    <property type="entry name" value="Peptidase_S28"/>
</dbReference>
<dbReference type="Pfam" id="PF05577">
    <property type="entry name" value="Peptidase_S28"/>
    <property type="match status" value="1"/>
</dbReference>
<comment type="similarity">
    <text evidence="1">Belongs to the NARF family.</text>
</comment>
<feature type="transmembrane region" description="Helical" evidence="2">
    <location>
        <begin position="21"/>
        <end position="43"/>
    </location>
</feature>
<evidence type="ECO:0000256" key="1">
    <source>
        <dbReference type="ARBA" id="ARBA00006596"/>
    </source>
</evidence>
<dbReference type="EMBL" id="CAADRA010006478">
    <property type="protein sequence ID" value="VFT95891.1"/>
    <property type="molecule type" value="Genomic_DNA"/>
</dbReference>
<sequence>MRSLHVDERLPIVHTRSVRRFHPHTLVAALVFSCLLSAALLHVASSLASVDSDNIAAPLLAIDSSMILAATASASASSFHGDLRRRCDERYFVQALHHIEASPLTFNQRYFVCDEFFTSPADGPIFFYVGNEGDVELYLNHTGLMWENAASFGARLVFAEHRYFGKSMPPRGAHQSLTEYAAPCASQLAMVDYAVLLAHLRPSPATRVVVFGGSYGGMLAAWMRVKYPHLVHGAIAASAPMLSFLGMNPPMDLESFSRVVTYDATAAAGAALRCRDNIKRAWPVLFNMGATHDGRKTLERIFRPCNALEKGDDVQALAEWIKSAYDSMAMGNYPYPSSYMTSGARVLPAFPMRHACSHLDDALEDNEKLLQALSTSVNVFYNDSTAPLSCHVIVDEPATGDEEEAPPDFWEYLSCADMYTPLDTDGGDADMFWRHMHNETEDDAACRKNWGVPLRPLWPSIIYGGIETFRTTSNIVFSNGEYDPWAPTGILKSLSETVVAVNIPAGAHHLDLMFSNPLDPQGLRDARDIEASVFLGDLDDFIAPSQACVNPLFLASTKEKTPATVNMDSDIYSGIHQVAIEPDLIRSTGHDTAMVSLNDCLACSGCVTSAESILISQQSAQEFLTAVATLRHEKRIVVTLSPQARASVAAHFNLSIAAAHRKLVSYFRGLGVHVVLDSSVGADLALLEAREEFLARYRNRQTLPWVRPPSSRPVSSTQTDYYEAAATAEPPAHVALPMLSSSCPGWVCYAEKSNPNAIPYISTTKSPQQITGTLVKRLLSTAGGRDVYHCTVMPCYDKKLEASRNNFLDAATDTRDVDCVLAASELLEMLAGVDLAALPDATLSDDERLWSGLTADSSGVMSGAASATGEIGSGGYLEHIFRYAAKTLFNVDCPETLPYVAGRNADFREVTLVVDGRDVLKFALAYGFRNIQTVLMKIKRNKCPYDFVEIMACPGGCLNGGGQIKPESAALNKPLVEKVYRAFRDQALRRPEDNPAVAHLYQTHWQGAPFSDAARAALHTRYHAVPKLELANPFGIKW</sequence>
<dbReference type="Pfam" id="PF02256">
    <property type="entry name" value="Fe_hyd_SSU"/>
    <property type="match status" value="1"/>
</dbReference>
<reference evidence="5 6" key="1">
    <citation type="submission" date="2019-03" db="EMBL/GenBank/DDBJ databases">
        <authorList>
            <person name="Gaulin E."/>
            <person name="Dumas B."/>
        </authorList>
    </citation>
    <scope>NUCLEOTIDE SEQUENCE [LARGE SCALE GENOMIC DNA]</scope>
    <source>
        <strain evidence="5">CBS 568.67</strain>
    </source>
</reference>
<dbReference type="InterPro" id="IPR042269">
    <property type="entry name" value="Ser_carbopepase_S28_SKS"/>
</dbReference>
<dbReference type="AlphaFoldDB" id="A0A485LC81"/>
<protein>
    <submittedName>
        <fullName evidence="5">Aste57867_19169 protein</fullName>
    </submittedName>
</protein>
<dbReference type="InterPro" id="IPR029058">
    <property type="entry name" value="AB_hydrolase_fold"/>
</dbReference>
<evidence type="ECO:0000256" key="2">
    <source>
        <dbReference type="SAM" id="Phobius"/>
    </source>
</evidence>
<dbReference type="InterPro" id="IPR050340">
    <property type="entry name" value="Cytosolic_Fe-S_CAF"/>
</dbReference>
<dbReference type="Gene3D" id="3.40.50.1780">
    <property type="match status" value="2"/>
</dbReference>
<evidence type="ECO:0000313" key="4">
    <source>
        <dbReference type="EMBL" id="KAF0689377.1"/>
    </source>
</evidence>
<dbReference type="Gene3D" id="1.20.120.980">
    <property type="entry name" value="Serine carboxypeptidase S28, SKS domain"/>
    <property type="match status" value="1"/>
</dbReference>
<keyword evidence="2" id="KW-1133">Transmembrane helix</keyword>
<proteinExistence type="inferred from homology"/>
<dbReference type="Gene3D" id="3.40.50.1820">
    <property type="entry name" value="alpha/beta hydrolase"/>
    <property type="match status" value="1"/>
</dbReference>
<gene>
    <name evidence="5" type="primary">Aste57867_19169</name>
    <name evidence="4" type="ORF">As57867_019105</name>
    <name evidence="5" type="ORF">ASTE57867_19169</name>
</gene>
<keyword evidence="6" id="KW-1185">Reference proteome</keyword>
<dbReference type="GO" id="GO:0006508">
    <property type="term" value="P:proteolysis"/>
    <property type="evidence" value="ECO:0007669"/>
    <property type="project" value="InterPro"/>
</dbReference>
<dbReference type="PANTHER" id="PTHR11615">
    <property type="entry name" value="NITRATE, FORMATE, IRON DEHYDROGENASE"/>
    <property type="match status" value="1"/>
</dbReference>
<dbReference type="Proteomes" id="UP000332933">
    <property type="component" value="Unassembled WGS sequence"/>
</dbReference>
<organism evidence="5 6">
    <name type="scientific">Aphanomyces stellatus</name>
    <dbReference type="NCBI Taxonomy" id="120398"/>
    <lineage>
        <taxon>Eukaryota</taxon>
        <taxon>Sar</taxon>
        <taxon>Stramenopiles</taxon>
        <taxon>Oomycota</taxon>
        <taxon>Saprolegniomycetes</taxon>
        <taxon>Saprolegniales</taxon>
        <taxon>Verrucalvaceae</taxon>
        <taxon>Aphanomyces</taxon>
    </lineage>
</organism>
<dbReference type="SUPFAM" id="SSF53920">
    <property type="entry name" value="Fe-only hydrogenase"/>
    <property type="match status" value="1"/>
</dbReference>
<dbReference type="InterPro" id="IPR003149">
    <property type="entry name" value="Fe_hydrogenase_ssu"/>
</dbReference>
<dbReference type="Gene3D" id="3.40.950.10">
    <property type="entry name" value="Fe-only Hydrogenase (Larger Subunit), Chain L, domain 3"/>
    <property type="match status" value="1"/>
</dbReference>
<dbReference type="PROSITE" id="PS51257">
    <property type="entry name" value="PROKAR_LIPOPROTEIN"/>
    <property type="match status" value="1"/>
</dbReference>
<evidence type="ECO:0000313" key="6">
    <source>
        <dbReference type="Proteomes" id="UP000332933"/>
    </source>
</evidence>
<name>A0A485LC81_9STRA</name>
<reference evidence="4" key="2">
    <citation type="submission" date="2019-06" db="EMBL/GenBank/DDBJ databases">
        <title>Genomics analysis of Aphanomyces spp. identifies a new class of oomycete effector associated with host adaptation.</title>
        <authorList>
            <person name="Gaulin E."/>
        </authorList>
    </citation>
    <scope>NUCLEOTIDE SEQUENCE</scope>
    <source>
        <strain evidence="4">CBS 578.67</strain>
    </source>
</reference>
<dbReference type="GO" id="GO:0070008">
    <property type="term" value="F:serine-type exopeptidase activity"/>
    <property type="evidence" value="ECO:0007669"/>
    <property type="project" value="InterPro"/>
</dbReference>
<dbReference type="InterPro" id="IPR009016">
    <property type="entry name" value="Fe_hydrogenase"/>
</dbReference>
<dbReference type="Pfam" id="PF02906">
    <property type="entry name" value="Fe_hyd_lg_C"/>
    <property type="match status" value="1"/>
</dbReference>
<evidence type="ECO:0000313" key="5">
    <source>
        <dbReference type="EMBL" id="VFT95891.1"/>
    </source>
</evidence>
<keyword evidence="2" id="KW-0812">Transmembrane</keyword>
<dbReference type="InterPro" id="IPR004108">
    <property type="entry name" value="Fe_hydrogenase_lsu_C"/>
</dbReference>
<dbReference type="EMBL" id="VJMH01006457">
    <property type="protein sequence ID" value="KAF0689377.1"/>
    <property type="molecule type" value="Genomic_DNA"/>
</dbReference>
<dbReference type="SUPFAM" id="SSF53474">
    <property type="entry name" value="alpha/beta-Hydrolases"/>
    <property type="match status" value="1"/>
</dbReference>
<feature type="domain" description="Iron hydrogenase small subunit" evidence="3">
    <location>
        <begin position="964"/>
        <end position="1026"/>
    </location>
</feature>
<accession>A0A485LC81</accession>
<dbReference type="SMART" id="SM00902">
    <property type="entry name" value="Fe_hyd_SSU"/>
    <property type="match status" value="1"/>
</dbReference>
<evidence type="ECO:0000259" key="3">
    <source>
        <dbReference type="SMART" id="SM00902"/>
    </source>
</evidence>
<dbReference type="OrthoDB" id="10253113at2759"/>
<keyword evidence="2" id="KW-0472">Membrane</keyword>